<feature type="transmembrane region" description="Helical" evidence="1">
    <location>
        <begin position="33"/>
        <end position="51"/>
    </location>
</feature>
<comment type="caution">
    <text evidence="3">The sequence shown here is derived from an EMBL/GenBank/DDBJ whole genome shotgun (WGS) entry which is preliminary data.</text>
</comment>
<evidence type="ECO:0000313" key="3">
    <source>
        <dbReference type="EMBL" id="MFB9831166.1"/>
    </source>
</evidence>
<dbReference type="PRINTS" id="PR00111">
    <property type="entry name" value="ABHYDROLASE"/>
</dbReference>
<dbReference type="Pfam" id="PF00561">
    <property type="entry name" value="Abhydrolase_1"/>
    <property type="match status" value="1"/>
</dbReference>
<protein>
    <submittedName>
        <fullName evidence="3">Alpha/beta fold hydrolase</fullName>
    </submittedName>
</protein>
<evidence type="ECO:0000256" key="1">
    <source>
        <dbReference type="SAM" id="Phobius"/>
    </source>
</evidence>
<dbReference type="Proteomes" id="UP001589627">
    <property type="component" value="Unassembled WGS sequence"/>
</dbReference>
<gene>
    <name evidence="3" type="ORF">ACFFNX_03080</name>
</gene>
<dbReference type="RefSeq" id="WP_378194692.1">
    <property type="nucleotide sequence ID" value="NZ_JBHLZP010000010.1"/>
</dbReference>
<dbReference type="EMBL" id="JBHLZP010000010">
    <property type="protein sequence ID" value="MFB9831166.1"/>
    <property type="molecule type" value="Genomic_DNA"/>
</dbReference>
<evidence type="ECO:0000259" key="2">
    <source>
        <dbReference type="Pfam" id="PF00561"/>
    </source>
</evidence>
<sequence>MTRISTSGQGRDHATADGAGRRSKAWWRWARRLLIAALACAVAATLFSFGYNAATAGRAREPAGLRFVTADGIRTRYRQWGGDGPPVVLVHGFAESADTFDPLGRALAGHRRVYALDLTGWGYSERKGPYDTDHQAAQVLGFLDALHLDHVTLVGHSTGAAVVAAATLRSPGRVSRLVFLDGDALNTGAGASAAGLQTTLPPPYRATLLRLAIRSDWLIRQIYESNCGPGCPHLDRAGVDQWRRPLQVAGAENGIWHMTSIVGLPATRVAALARVPISKAVIFGAADDVFTRSSPYETAQRIGAPAPVLIPGARHLSFISRPAQVATAILG</sequence>
<dbReference type="InterPro" id="IPR029058">
    <property type="entry name" value="AB_hydrolase_fold"/>
</dbReference>
<reference evidence="3 4" key="1">
    <citation type="submission" date="2024-09" db="EMBL/GenBank/DDBJ databases">
        <authorList>
            <person name="Sun Q."/>
            <person name="Mori K."/>
        </authorList>
    </citation>
    <scope>NUCLEOTIDE SEQUENCE [LARGE SCALE GENOMIC DNA]</scope>
    <source>
        <strain evidence="3 4">TBRC 0563</strain>
    </source>
</reference>
<keyword evidence="1" id="KW-1133">Transmembrane helix</keyword>
<dbReference type="PANTHER" id="PTHR46438:SF11">
    <property type="entry name" value="LIPASE-RELATED"/>
    <property type="match status" value="1"/>
</dbReference>
<organism evidence="3 4">
    <name type="scientific">Actinoallomurus acaciae</name>
    <dbReference type="NCBI Taxonomy" id="502577"/>
    <lineage>
        <taxon>Bacteria</taxon>
        <taxon>Bacillati</taxon>
        <taxon>Actinomycetota</taxon>
        <taxon>Actinomycetes</taxon>
        <taxon>Streptosporangiales</taxon>
        <taxon>Thermomonosporaceae</taxon>
        <taxon>Actinoallomurus</taxon>
    </lineage>
</organism>
<proteinExistence type="predicted"/>
<accession>A0ABV5Y9B8</accession>
<keyword evidence="3" id="KW-0378">Hydrolase</keyword>
<feature type="domain" description="AB hydrolase-1" evidence="2">
    <location>
        <begin position="85"/>
        <end position="185"/>
    </location>
</feature>
<dbReference type="GO" id="GO:0016787">
    <property type="term" value="F:hydrolase activity"/>
    <property type="evidence" value="ECO:0007669"/>
    <property type="project" value="UniProtKB-KW"/>
</dbReference>
<evidence type="ECO:0000313" key="4">
    <source>
        <dbReference type="Proteomes" id="UP001589627"/>
    </source>
</evidence>
<keyword evidence="1" id="KW-0812">Transmembrane</keyword>
<name>A0ABV5Y9B8_9ACTN</name>
<dbReference type="InterPro" id="IPR000073">
    <property type="entry name" value="AB_hydrolase_1"/>
</dbReference>
<dbReference type="PANTHER" id="PTHR46438">
    <property type="entry name" value="ALPHA/BETA-HYDROLASES SUPERFAMILY PROTEIN"/>
    <property type="match status" value="1"/>
</dbReference>
<dbReference type="Gene3D" id="3.40.50.1820">
    <property type="entry name" value="alpha/beta hydrolase"/>
    <property type="match status" value="1"/>
</dbReference>
<keyword evidence="1" id="KW-0472">Membrane</keyword>
<keyword evidence="4" id="KW-1185">Reference proteome</keyword>
<dbReference type="SUPFAM" id="SSF53474">
    <property type="entry name" value="alpha/beta-Hydrolases"/>
    <property type="match status" value="1"/>
</dbReference>